<keyword evidence="8" id="KW-0597">Phosphoprotein</keyword>
<reference evidence="20 21" key="1">
    <citation type="submission" date="2018-03" db="EMBL/GenBank/DDBJ databases">
        <title>Cervid herpesvirus genomes.</title>
        <authorList>
            <person name="Das Neves C.G."/>
            <person name="Davison A.J."/>
        </authorList>
    </citation>
    <scope>NUCLEOTIDE SEQUENCE [LARGE SCALE GENOMIC DNA]</scope>
    <source>
        <strain evidence="20 21">Norway</strain>
    </source>
</reference>
<comment type="similarity">
    <text evidence="5">Belongs to the alphaherpesvirinae glycoprotein I family.</text>
</comment>
<keyword evidence="16" id="KW-0325">Glycoprotein</keyword>
<dbReference type="EMBL" id="MH036943">
    <property type="protein sequence ID" value="AVT50789.1"/>
    <property type="molecule type" value="Genomic_DNA"/>
</dbReference>
<evidence type="ECO:0000256" key="3">
    <source>
        <dbReference type="ARBA" id="ARBA00004381"/>
    </source>
</evidence>
<evidence type="ECO:0000256" key="7">
    <source>
        <dbReference type="ARBA" id="ARBA00022511"/>
    </source>
</evidence>
<dbReference type="GO" id="GO:0019031">
    <property type="term" value="C:viral envelope"/>
    <property type="evidence" value="ECO:0007669"/>
    <property type="project" value="UniProtKB-KW"/>
</dbReference>
<keyword evidence="9 19" id="KW-0812">Transmembrane</keyword>
<evidence type="ECO:0000313" key="21">
    <source>
        <dbReference type="Proteomes" id="UP000326033"/>
    </source>
</evidence>
<gene>
    <name evidence="20" type="primary">US7</name>
</gene>
<dbReference type="GO" id="GO:0044156">
    <property type="term" value="C:host cell junction"/>
    <property type="evidence" value="ECO:0007669"/>
    <property type="project" value="UniProtKB-SubCell"/>
</dbReference>
<keyword evidence="13 20" id="KW-0261">Viral envelope protein</keyword>
<evidence type="ECO:0000256" key="1">
    <source>
        <dbReference type="ARBA" id="ARBA00004244"/>
    </source>
</evidence>
<dbReference type="RefSeq" id="YP_010794965.1">
    <property type="nucleotide sequence ID" value="NC_075563.1"/>
</dbReference>
<evidence type="ECO:0000256" key="4">
    <source>
        <dbReference type="ARBA" id="ARBA00004402"/>
    </source>
</evidence>
<keyword evidence="19" id="KW-1133">Transmembrane helix</keyword>
<evidence type="ECO:0000256" key="8">
    <source>
        <dbReference type="ARBA" id="ARBA00022553"/>
    </source>
</evidence>
<evidence type="ECO:0000256" key="14">
    <source>
        <dbReference type="ARBA" id="ARBA00023081"/>
    </source>
</evidence>
<evidence type="ECO:0000256" key="18">
    <source>
        <dbReference type="SAM" id="MobiDB-lite"/>
    </source>
</evidence>
<evidence type="ECO:0000256" key="10">
    <source>
        <dbReference type="ARBA" id="ARBA00022812"/>
    </source>
</evidence>
<evidence type="ECO:0000256" key="12">
    <source>
        <dbReference type="ARBA" id="ARBA00022870"/>
    </source>
</evidence>
<proteinExistence type="inferred from homology"/>
<evidence type="ECO:0000256" key="2">
    <source>
        <dbReference type="ARBA" id="ARBA00004315"/>
    </source>
</evidence>
<sequence length="361" mass="37290">MRGSPLRLLLLPCLALLLAPARGVVYRGAAASLRAGGPAAFAAHPGDASLALRGRLFFAEHQRPAGRRYNGTVELLRYHAPGDCFLLLQRAAFASCPRVASDAFRSCLHADVRPARAERRAGAAVEQHVLFAVERPRPSDSGLYFLRVGIDDGGGVRRDAFPLAAFVHGFAGSEAAEEADPALATRCERGPDGNGSLSLHARALAVFPGGAFPAEEPEGTEAPPTPTAAATPAAATSPAAATLPAAVPRAFSPAAAAHPTTTAAADTPARFKRQLASILVPLCVLVLLLIALCAAMVNCAVRRRLLPAGRRIYRPRKCAACGRAACAGEPPCRGPAPAPPATVAVLGARPAPPPLPVISEE</sequence>
<evidence type="ECO:0000256" key="17">
    <source>
        <dbReference type="ARBA" id="ARBA00025134"/>
    </source>
</evidence>
<feature type="region of interest" description="Disordered" evidence="18">
    <location>
        <begin position="212"/>
        <end position="235"/>
    </location>
</feature>
<keyword evidence="15 19" id="KW-0472">Membrane</keyword>
<protein>
    <recommendedName>
        <fullName evidence="6">Envelope glycoprotein I</fullName>
    </recommendedName>
</protein>
<dbReference type="Pfam" id="PF01688">
    <property type="entry name" value="Herpes_gI"/>
    <property type="match status" value="1"/>
</dbReference>
<keyword evidence="14" id="KW-1031">Host cell junction</keyword>
<name>A0A455JIX3_9ALPH</name>
<dbReference type="InterPro" id="IPR002874">
    <property type="entry name" value="Herpes_gI"/>
</dbReference>
<comment type="subcellular location">
    <subcellularLocation>
        <location evidence="1">Host Golgi apparatus membrane</location>
        <topology evidence="1">Single-pass type I membrane protein</topology>
    </subcellularLocation>
    <subcellularLocation>
        <location evidence="2">Host cell junction</location>
    </subcellularLocation>
    <subcellularLocation>
        <location evidence="4">Host cell membrane</location>
        <topology evidence="4">Single-pass type I membrane protein</topology>
    </subcellularLocation>
    <subcellularLocation>
        <location evidence="3">Virion membrane</location>
        <topology evidence="3">Single-pass membrane protein</topology>
    </subcellularLocation>
</comment>
<evidence type="ECO:0000256" key="16">
    <source>
        <dbReference type="ARBA" id="ARBA00023180"/>
    </source>
</evidence>
<dbReference type="GO" id="GO:0044178">
    <property type="term" value="C:host cell Golgi membrane"/>
    <property type="evidence" value="ECO:0007669"/>
    <property type="project" value="UniProtKB-SubCell"/>
</dbReference>
<accession>A0A455JIX3</accession>
<dbReference type="GeneID" id="80531980"/>
<evidence type="ECO:0000256" key="9">
    <source>
        <dbReference type="ARBA" id="ARBA00022692"/>
    </source>
</evidence>
<keyword evidence="10" id="KW-1040">Host Golgi apparatus</keyword>
<keyword evidence="21" id="KW-1185">Reference proteome</keyword>
<dbReference type="GO" id="GO:0043657">
    <property type="term" value="C:host cell"/>
    <property type="evidence" value="ECO:0007669"/>
    <property type="project" value="InterPro"/>
</dbReference>
<comment type="function">
    <text evidence="17">In epithelial cells, the heterodimer gE/gI is required for the cell-to-cell spread of the virus, by sorting nascent virions to cell junctions. Once the virus reaches the cell junctions, virus particles can spread to adjacent cells extremely rapidly through interactions with cellular receptors that accumulate at these junctions. Implicated in basolateral spread in polarized cells. In neuronal cells, gE/gI is essential for the anterograde spread of the infection throughout the host nervous system. Together with US9, the heterodimer gE/gI is involved in the sorting and transport of viral structural components toward axon tips.</text>
</comment>
<evidence type="ECO:0000256" key="13">
    <source>
        <dbReference type="ARBA" id="ARBA00022879"/>
    </source>
</evidence>
<evidence type="ECO:0000256" key="5">
    <source>
        <dbReference type="ARBA" id="ARBA00005825"/>
    </source>
</evidence>
<evidence type="ECO:0000313" key="20">
    <source>
        <dbReference type="EMBL" id="AVT50789.1"/>
    </source>
</evidence>
<keyword evidence="7" id="KW-1032">Host cell membrane</keyword>
<evidence type="ECO:0000256" key="11">
    <source>
        <dbReference type="ARBA" id="ARBA00022844"/>
    </source>
</evidence>
<evidence type="ECO:0000256" key="19">
    <source>
        <dbReference type="SAM" id="Phobius"/>
    </source>
</evidence>
<keyword evidence="12" id="KW-1043">Host membrane</keyword>
<dbReference type="Proteomes" id="UP000326033">
    <property type="component" value="Segment"/>
</dbReference>
<dbReference type="KEGG" id="vg:80531980"/>
<keyword evidence="11" id="KW-0946">Virion</keyword>
<evidence type="ECO:0000256" key="15">
    <source>
        <dbReference type="ARBA" id="ARBA00023136"/>
    </source>
</evidence>
<organism evidence="20 21">
    <name type="scientific">Cervid alphaherpesvirus 2</name>
    <dbReference type="NCBI Taxonomy" id="365327"/>
    <lineage>
        <taxon>Viruses</taxon>
        <taxon>Duplodnaviria</taxon>
        <taxon>Heunggongvirae</taxon>
        <taxon>Peploviricota</taxon>
        <taxon>Herviviricetes</taxon>
        <taxon>Herpesvirales</taxon>
        <taxon>Orthoherpesviridae</taxon>
        <taxon>Alphaherpesvirinae</taxon>
        <taxon>Varicellovirus</taxon>
        <taxon>Varicellovirus cervidalpha2</taxon>
    </lineage>
</organism>
<evidence type="ECO:0000256" key="6">
    <source>
        <dbReference type="ARBA" id="ARBA00013983"/>
    </source>
</evidence>
<dbReference type="GO" id="GO:0055036">
    <property type="term" value="C:virion membrane"/>
    <property type="evidence" value="ECO:0007669"/>
    <property type="project" value="UniProtKB-SubCell"/>
</dbReference>
<feature type="transmembrane region" description="Helical" evidence="19">
    <location>
        <begin position="278"/>
        <end position="301"/>
    </location>
</feature>